<sequence>MSSEEGLRLFGMLQSVSLGKKISLSKLREEYNSNFGGNLDNELISFRYERGDEGVIQFLKEYGNVQFSIEKGMIWVEFEMNESQNAQIKIFENSIQSKKNKEKSNRGRKGRGSYFEDRYSPTLCEIYDHSLIQSVQPSPFIYYKQIMEKQERKNVLENNIINNSTNNEIKFEDSANTLTNIVKNNVNDQTNVEEENIAPSTDSTKIVSSRNEAGIDRICKESILEVLTSYNKTPRSRKELREIIRDSMSVLNYIDDMLKSIF</sequence>
<name>A0A0N5A1Y3_PARTI</name>
<dbReference type="Proteomes" id="UP000038045">
    <property type="component" value="Unplaced"/>
</dbReference>
<organism evidence="1 2">
    <name type="scientific">Parastrongyloides trichosuri</name>
    <name type="common">Possum-specific nematode worm</name>
    <dbReference type="NCBI Taxonomy" id="131310"/>
    <lineage>
        <taxon>Eukaryota</taxon>
        <taxon>Metazoa</taxon>
        <taxon>Ecdysozoa</taxon>
        <taxon>Nematoda</taxon>
        <taxon>Chromadorea</taxon>
        <taxon>Rhabditida</taxon>
        <taxon>Tylenchina</taxon>
        <taxon>Panagrolaimomorpha</taxon>
        <taxon>Strongyloidoidea</taxon>
        <taxon>Strongyloididae</taxon>
        <taxon>Parastrongyloides</taxon>
    </lineage>
</organism>
<protein>
    <submittedName>
        <fullName evidence="2">DUF4476 domain-containing protein</fullName>
    </submittedName>
</protein>
<dbReference type="AlphaFoldDB" id="A0A0N5A1Y3"/>
<evidence type="ECO:0000313" key="1">
    <source>
        <dbReference type="Proteomes" id="UP000038045"/>
    </source>
</evidence>
<evidence type="ECO:0000313" key="2">
    <source>
        <dbReference type="WBParaSite" id="PTRK_0001562900.1"/>
    </source>
</evidence>
<reference evidence="2" key="1">
    <citation type="submission" date="2017-02" db="UniProtKB">
        <authorList>
            <consortium name="WormBaseParasite"/>
        </authorList>
    </citation>
    <scope>IDENTIFICATION</scope>
</reference>
<dbReference type="WBParaSite" id="PTRK_0001562900.1">
    <property type="protein sequence ID" value="PTRK_0001562900.1"/>
    <property type="gene ID" value="PTRK_0001562900"/>
</dbReference>
<keyword evidence="1" id="KW-1185">Reference proteome</keyword>
<proteinExistence type="predicted"/>
<accession>A0A0N5A1Y3</accession>